<dbReference type="RefSeq" id="WP_394901651.1">
    <property type="nucleotide sequence ID" value="NZ_JBAMHG010000007.1"/>
</dbReference>
<sequence>MKTIFRLMVLFFFVAGLTSCNDDDEVVIEPTLEVNFANIAGTWYLSEWNGTKLDDSRYFYITFNRKAVDGKRTYEIYQNFDSATSRHITGSFDLEHDEDWGDIISGEYDYWMGEWSSSYIITELRSDSMIWTVKEDTGDISVYTRCAEVPADIIAGTRAIQ</sequence>
<reference evidence="3" key="2">
    <citation type="submission" date="2021-09" db="EMBL/GenBank/DDBJ databases">
        <authorList>
            <person name="Gilroy R."/>
        </authorList>
    </citation>
    <scope>NUCLEOTIDE SEQUENCE</scope>
    <source>
        <strain evidence="3">CHK154-13316</strain>
    </source>
</reference>
<gene>
    <name evidence="3" type="ORF">K8V07_16330</name>
</gene>
<evidence type="ECO:0000256" key="1">
    <source>
        <dbReference type="SAM" id="SignalP"/>
    </source>
</evidence>
<organism evidence="3 4">
    <name type="scientific">Bacteroides xylanisolvens</name>
    <dbReference type="NCBI Taxonomy" id="371601"/>
    <lineage>
        <taxon>Bacteria</taxon>
        <taxon>Pseudomonadati</taxon>
        <taxon>Bacteroidota</taxon>
        <taxon>Bacteroidia</taxon>
        <taxon>Bacteroidales</taxon>
        <taxon>Bacteroidaceae</taxon>
        <taxon>Bacteroides</taxon>
    </lineage>
</organism>
<dbReference type="PROSITE" id="PS51257">
    <property type="entry name" value="PROKAR_LIPOPROTEIN"/>
    <property type="match status" value="1"/>
</dbReference>
<dbReference type="EMBL" id="DYVL01000184">
    <property type="protein sequence ID" value="HJG13476.1"/>
    <property type="molecule type" value="Genomic_DNA"/>
</dbReference>
<dbReference type="AlphaFoldDB" id="A0A921LIF7"/>
<dbReference type="Pfam" id="PF13648">
    <property type="entry name" value="Lipocalin_4"/>
    <property type="match status" value="1"/>
</dbReference>
<protein>
    <submittedName>
        <fullName evidence="3">Lipocalin family protein</fullName>
    </submittedName>
</protein>
<feature type="domain" description="Lipocalin-like" evidence="2">
    <location>
        <begin position="39"/>
        <end position="131"/>
    </location>
</feature>
<dbReference type="InterPro" id="IPR024311">
    <property type="entry name" value="Lipocalin-like"/>
</dbReference>
<dbReference type="Proteomes" id="UP000747074">
    <property type="component" value="Unassembled WGS sequence"/>
</dbReference>
<accession>A0A921LIF7</accession>
<evidence type="ECO:0000259" key="2">
    <source>
        <dbReference type="Pfam" id="PF13648"/>
    </source>
</evidence>
<feature type="chain" id="PRO_5037136487" evidence="1">
    <location>
        <begin position="22"/>
        <end position="161"/>
    </location>
</feature>
<comment type="caution">
    <text evidence="3">The sequence shown here is derived from an EMBL/GenBank/DDBJ whole genome shotgun (WGS) entry which is preliminary data.</text>
</comment>
<name>A0A921LIF7_9BACE</name>
<keyword evidence="1" id="KW-0732">Signal</keyword>
<evidence type="ECO:0000313" key="3">
    <source>
        <dbReference type="EMBL" id="HJG13476.1"/>
    </source>
</evidence>
<proteinExistence type="predicted"/>
<reference evidence="3" key="1">
    <citation type="journal article" date="2021" name="PeerJ">
        <title>Extensive microbial diversity within the chicken gut microbiome revealed by metagenomics and culture.</title>
        <authorList>
            <person name="Gilroy R."/>
            <person name="Ravi A."/>
            <person name="Getino M."/>
            <person name="Pursley I."/>
            <person name="Horton D.L."/>
            <person name="Alikhan N.F."/>
            <person name="Baker D."/>
            <person name="Gharbi K."/>
            <person name="Hall N."/>
            <person name="Watson M."/>
            <person name="Adriaenssens E.M."/>
            <person name="Foster-Nyarko E."/>
            <person name="Jarju S."/>
            <person name="Secka A."/>
            <person name="Antonio M."/>
            <person name="Oren A."/>
            <person name="Chaudhuri R.R."/>
            <person name="La Ragione R."/>
            <person name="Hildebrand F."/>
            <person name="Pallen M.J."/>
        </authorList>
    </citation>
    <scope>NUCLEOTIDE SEQUENCE</scope>
    <source>
        <strain evidence="3">CHK154-13316</strain>
    </source>
</reference>
<feature type="signal peptide" evidence="1">
    <location>
        <begin position="1"/>
        <end position="21"/>
    </location>
</feature>
<evidence type="ECO:0000313" key="4">
    <source>
        <dbReference type="Proteomes" id="UP000747074"/>
    </source>
</evidence>